<evidence type="ECO:0000313" key="2">
    <source>
        <dbReference type="Proteomes" id="UP000092578"/>
    </source>
</evidence>
<dbReference type="Proteomes" id="UP000092578">
    <property type="component" value="Unassembled WGS sequence"/>
</dbReference>
<accession>A0A1B9AGD5</accession>
<dbReference type="AlphaFoldDB" id="A0A1B9AGD5"/>
<evidence type="ECO:0000313" key="1">
    <source>
        <dbReference type="EMBL" id="OCA82903.1"/>
    </source>
</evidence>
<organism evidence="1 2">
    <name type="scientific">Pseudobacillus wudalianchiensis</name>
    <dbReference type="NCBI Taxonomy" id="1743143"/>
    <lineage>
        <taxon>Bacteria</taxon>
        <taxon>Bacillati</taxon>
        <taxon>Bacillota</taxon>
        <taxon>Bacilli</taxon>
        <taxon>Bacillales</taxon>
        <taxon>Bacillaceae</taxon>
        <taxon>Pseudobacillus</taxon>
    </lineage>
</organism>
<sequence length="83" mass="9471">MKNGTLSIRKKKAEQVFKLYMALLGEAYPLLLLTKLNTELPASTEKRSAMYDVFASLRFLEGKMTFSFLSSLFIQYGKSFSKC</sequence>
<comment type="caution">
    <text evidence="1">The sequence shown here is derived from an EMBL/GenBank/DDBJ whole genome shotgun (WGS) entry which is preliminary data.</text>
</comment>
<protein>
    <submittedName>
        <fullName evidence="1">Uncharacterized protein</fullName>
    </submittedName>
</protein>
<gene>
    <name evidence="1" type="ORF">A8F95_14350</name>
</gene>
<proteinExistence type="predicted"/>
<reference evidence="2" key="1">
    <citation type="submission" date="2016-05" db="EMBL/GenBank/DDBJ databases">
        <authorList>
            <person name="Liu B."/>
            <person name="Wang J."/>
            <person name="Zhu Y."/>
            <person name="Liu G."/>
            <person name="Chen Q."/>
            <person name="Chen Z."/>
            <person name="Lan J."/>
            <person name="Che J."/>
            <person name="Ge C."/>
            <person name="Shi H."/>
            <person name="Pan Z."/>
            <person name="Liu X."/>
        </authorList>
    </citation>
    <scope>NUCLEOTIDE SEQUENCE [LARGE SCALE GENOMIC DNA]</scope>
    <source>
        <strain evidence="2">FJAT-27215</strain>
    </source>
</reference>
<name>A0A1B9AGD5_9BACI</name>
<keyword evidence="2" id="KW-1185">Reference proteome</keyword>
<dbReference type="EMBL" id="MAYT01000029">
    <property type="protein sequence ID" value="OCA82903.1"/>
    <property type="molecule type" value="Genomic_DNA"/>
</dbReference>